<feature type="region of interest" description="Disordered" evidence="1">
    <location>
        <begin position="73"/>
        <end position="93"/>
    </location>
</feature>
<dbReference type="EMBL" id="JACAZI010000017">
    <property type="protein sequence ID" value="KAF7342413.1"/>
    <property type="molecule type" value="Genomic_DNA"/>
</dbReference>
<dbReference type="Proteomes" id="UP000620124">
    <property type="component" value="Unassembled WGS sequence"/>
</dbReference>
<evidence type="ECO:0000313" key="2">
    <source>
        <dbReference type="EMBL" id="KAF7342413.1"/>
    </source>
</evidence>
<reference evidence="2" key="1">
    <citation type="submission" date="2020-05" db="EMBL/GenBank/DDBJ databases">
        <title>Mycena genomes resolve the evolution of fungal bioluminescence.</title>
        <authorList>
            <person name="Tsai I.J."/>
        </authorList>
    </citation>
    <scope>NUCLEOTIDE SEQUENCE</scope>
    <source>
        <strain evidence="2">CCC161011</strain>
    </source>
</reference>
<organism evidence="2 3">
    <name type="scientific">Mycena venus</name>
    <dbReference type="NCBI Taxonomy" id="2733690"/>
    <lineage>
        <taxon>Eukaryota</taxon>
        <taxon>Fungi</taxon>
        <taxon>Dikarya</taxon>
        <taxon>Basidiomycota</taxon>
        <taxon>Agaricomycotina</taxon>
        <taxon>Agaricomycetes</taxon>
        <taxon>Agaricomycetidae</taxon>
        <taxon>Agaricales</taxon>
        <taxon>Marasmiineae</taxon>
        <taxon>Mycenaceae</taxon>
        <taxon>Mycena</taxon>
    </lineage>
</organism>
<keyword evidence="3" id="KW-1185">Reference proteome</keyword>
<name>A0A8H6XJN2_9AGAR</name>
<accession>A0A8H6XJN2</accession>
<evidence type="ECO:0000256" key="1">
    <source>
        <dbReference type="SAM" id="MobiDB-lite"/>
    </source>
</evidence>
<gene>
    <name evidence="2" type="ORF">MVEN_01830300</name>
</gene>
<proteinExistence type="predicted"/>
<dbReference type="AlphaFoldDB" id="A0A8H6XJN2"/>
<comment type="caution">
    <text evidence="2">The sequence shown here is derived from an EMBL/GenBank/DDBJ whole genome shotgun (WGS) entry which is preliminary data.</text>
</comment>
<feature type="compositionally biased region" description="Acidic residues" evidence="1">
    <location>
        <begin position="83"/>
        <end position="93"/>
    </location>
</feature>
<protein>
    <submittedName>
        <fullName evidence="2">Uncharacterized protein</fullName>
    </submittedName>
</protein>
<sequence length="93" mass="10200">MAGFGRRRSLTFSHLSSMLHCSSGPCYRHLKDLMDQGRMYYCLNQLPMSPTAAADYDNHARALKGLEGSEVNAGVDVGNSVDDVSEDSDDSRN</sequence>
<evidence type="ECO:0000313" key="3">
    <source>
        <dbReference type="Proteomes" id="UP000620124"/>
    </source>
</evidence>